<feature type="transmembrane region" description="Helical" evidence="1">
    <location>
        <begin position="498"/>
        <end position="523"/>
    </location>
</feature>
<feature type="transmembrane region" description="Helical" evidence="1">
    <location>
        <begin position="460"/>
        <end position="486"/>
    </location>
</feature>
<evidence type="ECO:0000313" key="2">
    <source>
        <dbReference type="EMBL" id="MDP9611366.1"/>
    </source>
</evidence>
<protein>
    <submittedName>
        <fullName evidence="2">Aminobenzoyl-glutamate transport protein</fullName>
    </submittedName>
</protein>
<feature type="transmembrane region" description="Helical" evidence="1">
    <location>
        <begin position="295"/>
        <end position="312"/>
    </location>
</feature>
<feature type="transmembrane region" description="Helical" evidence="1">
    <location>
        <begin position="37"/>
        <end position="58"/>
    </location>
</feature>
<organism evidence="2 3">
    <name type="scientific">Streptomyces demainii</name>
    <dbReference type="NCBI Taxonomy" id="588122"/>
    <lineage>
        <taxon>Bacteria</taxon>
        <taxon>Bacillati</taxon>
        <taxon>Actinomycetota</taxon>
        <taxon>Actinomycetes</taxon>
        <taxon>Kitasatosporales</taxon>
        <taxon>Streptomycetaceae</taxon>
        <taxon>Streptomyces</taxon>
    </lineage>
</organism>
<evidence type="ECO:0000256" key="1">
    <source>
        <dbReference type="SAM" id="Phobius"/>
    </source>
</evidence>
<keyword evidence="3" id="KW-1185">Reference proteome</keyword>
<dbReference type="Proteomes" id="UP001234880">
    <property type="component" value="Unassembled WGS sequence"/>
</dbReference>
<feature type="transmembrane region" description="Helical" evidence="1">
    <location>
        <begin position="411"/>
        <end position="431"/>
    </location>
</feature>
<keyword evidence="1" id="KW-1133">Transmembrane helix</keyword>
<feature type="transmembrane region" description="Helical" evidence="1">
    <location>
        <begin position="324"/>
        <end position="348"/>
    </location>
</feature>
<feature type="transmembrane region" description="Helical" evidence="1">
    <location>
        <begin position="91"/>
        <end position="110"/>
    </location>
</feature>
<comment type="caution">
    <text evidence="2">The sequence shown here is derived from an EMBL/GenBank/DDBJ whole genome shotgun (WGS) entry which is preliminary data.</text>
</comment>
<feature type="transmembrane region" description="Helical" evidence="1">
    <location>
        <begin position="131"/>
        <end position="154"/>
    </location>
</feature>
<dbReference type="Pfam" id="PF03806">
    <property type="entry name" value="ABG_transport"/>
    <property type="match status" value="1"/>
</dbReference>
<feature type="transmembrane region" description="Helical" evidence="1">
    <location>
        <begin position="369"/>
        <end position="391"/>
    </location>
</feature>
<dbReference type="PANTHER" id="PTHR30282:SF0">
    <property type="entry name" value="P-AMINOBENZOYL-GLUTAMATE TRANSPORT PROTEIN"/>
    <property type="match status" value="1"/>
</dbReference>
<dbReference type="RefSeq" id="WP_063817191.1">
    <property type="nucleotide sequence ID" value="NZ_JAURUE010000001.1"/>
</dbReference>
<keyword evidence="1" id="KW-0812">Transmembrane</keyword>
<reference evidence="2 3" key="1">
    <citation type="submission" date="2023-07" db="EMBL/GenBank/DDBJ databases">
        <title>Sequencing the genomes of 1000 actinobacteria strains.</title>
        <authorList>
            <person name="Klenk H.-P."/>
        </authorList>
    </citation>
    <scope>NUCLEOTIDE SEQUENCE [LARGE SCALE GENOMIC DNA]</scope>
    <source>
        <strain evidence="2 3">DSM 41600</strain>
    </source>
</reference>
<feature type="transmembrane region" description="Helical" evidence="1">
    <location>
        <begin position="436"/>
        <end position="454"/>
    </location>
</feature>
<sequence>MTQLRSSSPTVNGSMNRLFRALSALERAGNRLPHPFWLFWIFAALLGVVSAVLAGAGVSVTLPSTGDSVAVKSLLSLQGAKFAAESALDNFAGFAPLSVVVVVLLGVSVTEKSGLLTALLRVTIGRLPVRWLTFSIAFSSMIAHVMSDSAYIVMIPLGALAFRTVGRSPVLGLMVAYASTAIGFNASPLVTPADAVRSSLAAEAAHTVDPHYVITPVATYFFTAVSSVFLAAVIALTVDRVLARRPEFVPTPEDDEAADRLFNTASADAPRHSGPAGEVSPAFTLSAVEKRAMRLSGAVLVLYVAAVAALLLPGSPFRGEGGSIVQSVVVVNIAVFISLLFALLGMVYGRQVGTIPSLSSVPSAMADGVKSFVPVIVLFFVVSQFLAYFTWTGISNVITVEGARLLKSLDAPHLVILLVIVLAISGLNIIISSGSAMWSILAPVVVPLAMYIGLSPQAAMVSFMIGDSVTNTTPMNAYFVLALGFLQQFRKGAGIGTMLSFTVPVALAVLVSWSSFFALWYALGIPLGPGVPVR</sequence>
<dbReference type="EMBL" id="JAURUE010000001">
    <property type="protein sequence ID" value="MDP9611366.1"/>
    <property type="molecule type" value="Genomic_DNA"/>
</dbReference>
<dbReference type="InterPro" id="IPR004697">
    <property type="entry name" value="AbgT"/>
</dbReference>
<feature type="transmembrane region" description="Helical" evidence="1">
    <location>
        <begin position="217"/>
        <end position="238"/>
    </location>
</feature>
<keyword evidence="1" id="KW-0472">Membrane</keyword>
<accession>A0ABT9KSH0</accession>
<name>A0ABT9KSH0_9ACTN</name>
<evidence type="ECO:0000313" key="3">
    <source>
        <dbReference type="Proteomes" id="UP001234880"/>
    </source>
</evidence>
<gene>
    <name evidence="2" type="ORF">JOF35_003643</name>
</gene>
<dbReference type="PANTHER" id="PTHR30282">
    <property type="entry name" value="P-AMINOBENZOYL GLUTAMATE TRANSPORTER"/>
    <property type="match status" value="1"/>
</dbReference>
<proteinExistence type="predicted"/>